<dbReference type="RefSeq" id="WP_207327249.1">
    <property type="nucleotide sequence ID" value="NZ_JAFMYW010000001.1"/>
</dbReference>
<gene>
    <name evidence="2" type="ORF">J2I46_01980</name>
</gene>
<dbReference type="Gene3D" id="3.40.50.620">
    <property type="entry name" value="HUPs"/>
    <property type="match status" value="1"/>
</dbReference>
<name>A0ABS3JBG1_9BACT</name>
<dbReference type="Pfam" id="PF01507">
    <property type="entry name" value="PAPS_reduct"/>
    <property type="match status" value="1"/>
</dbReference>
<evidence type="ECO:0000313" key="2">
    <source>
        <dbReference type="EMBL" id="MBO0947333.1"/>
    </source>
</evidence>
<protein>
    <submittedName>
        <fullName evidence="2">Phosphoadenosine phosphosulfate reductase family protein</fullName>
    </submittedName>
</protein>
<keyword evidence="3" id="KW-1185">Reference proteome</keyword>
<comment type="caution">
    <text evidence="2">The sequence shown here is derived from an EMBL/GenBank/DDBJ whole genome shotgun (WGS) entry which is preliminary data.</text>
</comment>
<dbReference type="Proteomes" id="UP000664628">
    <property type="component" value="Unassembled WGS sequence"/>
</dbReference>
<dbReference type="InterPro" id="IPR014729">
    <property type="entry name" value="Rossmann-like_a/b/a_fold"/>
</dbReference>
<organism evidence="2 3">
    <name type="scientific">Fibrella forsythiae</name>
    <dbReference type="NCBI Taxonomy" id="2817061"/>
    <lineage>
        <taxon>Bacteria</taxon>
        <taxon>Pseudomonadati</taxon>
        <taxon>Bacteroidota</taxon>
        <taxon>Cytophagia</taxon>
        <taxon>Cytophagales</taxon>
        <taxon>Spirosomataceae</taxon>
        <taxon>Fibrella</taxon>
    </lineage>
</organism>
<dbReference type="SUPFAM" id="SSF52402">
    <property type="entry name" value="Adenine nucleotide alpha hydrolases-like"/>
    <property type="match status" value="1"/>
</dbReference>
<proteinExistence type="predicted"/>
<dbReference type="PANTHER" id="PTHR43196:SF2">
    <property type="entry name" value="PHOSPHOADENOSINE PHOSPHOSULFATE REDUCTASE"/>
    <property type="match status" value="1"/>
</dbReference>
<reference evidence="2 3" key="1">
    <citation type="submission" date="2021-03" db="EMBL/GenBank/DDBJ databases">
        <title>Fibrella sp. HMF5405 genome sequencing and assembly.</title>
        <authorList>
            <person name="Kang H."/>
            <person name="Kim H."/>
            <person name="Bae S."/>
            <person name="Joh K."/>
        </authorList>
    </citation>
    <scope>NUCLEOTIDE SEQUENCE [LARGE SCALE GENOMIC DNA]</scope>
    <source>
        <strain evidence="2 3">HMF5405</strain>
    </source>
</reference>
<dbReference type="EMBL" id="JAFMYW010000001">
    <property type="protein sequence ID" value="MBO0947333.1"/>
    <property type="molecule type" value="Genomic_DNA"/>
</dbReference>
<feature type="domain" description="Phosphoadenosine phosphosulphate reductase" evidence="1">
    <location>
        <begin position="35"/>
        <end position="237"/>
    </location>
</feature>
<dbReference type="InterPro" id="IPR050128">
    <property type="entry name" value="Sulfate_adenylyltrnsfr_sub2"/>
</dbReference>
<dbReference type="PANTHER" id="PTHR43196">
    <property type="entry name" value="SULFATE ADENYLYLTRANSFERASE SUBUNIT 2"/>
    <property type="match status" value="1"/>
</dbReference>
<sequence>MSQQLQLFEAQRLNFSIETAPLISEQLALHAPVLIGVSGGKDSTAAAVATCRYLDEIGHKGERVLIHADLGSVEWRQSHTICQQVADLLGVELVTVRRKKGDMMARWQQRWNDNLIRYARLECVKLILPWSTIIMRFCTSEMKVAEILKYAAKRWPNQSVINVTGIRREESDERKNAPVCAINKKLSNPDIGLYSYDYKPIVKWERAEVFMYHKLFCLPLHEAYTVHGSTRVSCVFCVLGSQSDHKAAASCNDNQPVLLQQVDLEIESAFSFQERWLGDLRPDLLSEAQKAGLAKAKTIAIQRAAIEARIPQHLLYEKGWPNVMPTYEEAQLLASVRSQVAALQGIQVGFTDADNILDRYAQLIQLKQIREVNAAKKKARKEAKQKANEKALA</sequence>
<dbReference type="InterPro" id="IPR002500">
    <property type="entry name" value="PAPS_reduct_dom"/>
</dbReference>
<evidence type="ECO:0000259" key="1">
    <source>
        <dbReference type="Pfam" id="PF01507"/>
    </source>
</evidence>
<accession>A0ABS3JBG1</accession>
<evidence type="ECO:0000313" key="3">
    <source>
        <dbReference type="Proteomes" id="UP000664628"/>
    </source>
</evidence>